<dbReference type="AlphaFoldDB" id="A0A6C0C8S5"/>
<name>A0A6C0C8S5_9ZZZZ</name>
<reference evidence="1" key="1">
    <citation type="journal article" date="2020" name="Nature">
        <title>Giant virus diversity and host interactions through global metagenomics.</title>
        <authorList>
            <person name="Schulz F."/>
            <person name="Roux S."/>
            <person name="Paez-Espino D."/>
            <person name="Jungbluth S."/>
            <person name="Walsh D.A."/>
            <person name="Denef V.J."/>
            <person name="McMahon K.D."/>
            <person name="Konstantinidis K.T."/>
            <person name="Eloe-Fadrosh E.A."/>
            <person name="Kyrpides N.C."/>
            <person name="Woyke T."/>
        </authorList>
    </citation>
    <scope>NUCLEOTIDE SEQUENCE</scope>
    <source>
        <strain evidence="1">GVMAG-M-3300020192-26</strain>
    </source>
</reference>
<dbReference type="EMBL" id="MN739359">
    <property type="protein sequence ID" value="QHT00841.1"/>
    <property type="molecule type" value="Genomic_DNA"/>
</dbReference>
<accession>A0A6C0C8S5</accession>
<evidence type="ECO:0000313" key="1">
    <source>
        <dbReference type="EMBL" id="QHT00841.1"/>
    </source>
</evidence>
<organism evidence="1">
    <name type="scientific">viral metagenome</name>
    <dbReference type="NCBI Taxonomy" id="1070528"/>
    <lineage>
        <taxon>unclassified sequences</taxon>
        <taxon>metagenomes</taxon>
        <taxon>organismal metagenomes</taxon>
    </lineage>
</organism>
<protein>
    <submittedName>
        <fullName evidence="1">Uncharacterized protein</fullName>
    </submittedName>
</protein>
<proteinExistence type="predicted"/>
<sequence>MDLPESDNQTQLNKKIVPYLVKNANQIYTEYCILAQTFAKCNFKIIVDDLTTKETLIQNGFDPSNVSIDDKINNVEYPYFCISIHPTDYLLVYPTRRGGDVNGEIIWRFSDKLLSYWYEWPEDALKLFQISDFDEFLAFFPIVITNHINLILEHNAP</sequence>